<dbReference type="STRING" id="1095629.A0A0C9XSA0"/>
<dbReference type="Proteomes" id="UP000054477">
    <property type="component" value="Unassembled WGS sequence"/>
</dbReference>
<reference evidence="3" key="2">
    <citation type="submission" date="2015-01" db="EMBL/GenBank/DDBJ databases">
        <title>Evolutionary Origins and Diversification of the Mycorrhizal Mutualists.</title>
        <authorList>
            <consortium name="DOE Joint Genome Institute"/>
            <consortium name="Mycorrhizal Genomics Consortium"/>
            <person name="Kohler A."/>
            <person name="Kuo A."/>
            <person name="Nagy L.G."/>
            <person name="Floudas D."/>
            <person name="Copeland A."/>
            <person name="Barry K.W."/>
            <person name="Cichocki N."/>
            <person name="Veneault-Fourrey C."/>
            <person name="LaButti K."/>
            <person name="Lindquist E.A."/>
            <person name="Lipzen A."/>
            <person name="Lundell T."/>
            <person name="Morin E."/>
            <person name="Murat C."/>
            <person name="Riley R."/>
            <person name="Ohm R."/>
            <person name="Sun H."/>
            <person name="Tunlid A."/>
            <person name="Henrissat B."/>
            <person name="Grigoriev I.V."/>
            <person name="Hibbett D.S."/>
            <person name="Martin F."/>
        </authorList>
    </citation>
    <scope>NUCLEOTIDE SEQUENCE [LARGE SCALE GENOMIC DNA]</scope>
    <source>
        <strain evidence="3">LaAM-08-1</strain>
    </source>
</reference>
<reference evidence="2 3" key="1">
    <citation type="submission" date="2014-04" db="EMBL/GenBank/DDBJ databases">
        <authorList>
            <consortium name="DOE Joint Genome Institute"/>
            <person name="Kuo A."/>
            <person name="Kohler A."/>
            <person name="Nagy L.G."/>
            <person name="Floudas D."/>
            <person name="Copeland A."/>
            <person name="Barry K.W."/>
            <person name="Cichocki N."/>
            <person name="Veneault-Fourrey C."/>
            <person name="LaButti K."/>
            <person name="Lindquist E.A."/>
            <person name="Lipzen A."/>
            <person name="Lundell T."/>
            <person name="Morin E."/>
            <person name="Murat C."/>
            <person name="Sun H."/>
            <person name="Tunlid A."/>
            <person name="Henrissat B."/>
            <person name="Grigoriev I.V."/>
            <person name="Hibbett D.S."/>
            <person name="Martin F."/>
            <person name="Nordberg H.P."/>
            <person name="Cantor M.N."/>
            <person name="Hua S.X."/>
        </authorList>
    </citation>
    <scope>NUCLEOTIDE SEQUENCE [LARGE SCALE GENOMIC DNA]</scope>
    <source>
        <strain evidence="2 3">LaAM-08-1</strain>
    </source>
</reference>
<dbReference type="Pfam" id="PF01266">
    <property type="entry name" value="DAO"/>
    <property type="match status" value="1"/>
</dbReference>
<dbReference type="PANTHER" id="PTHR13847:SF260">
    <property type="entry name" value="FAD DEPENDENT OXIDOREDUCTASE DOMAIN-CONTAINING PROTEIN"/>
    <property type="match status" value="1"/>
</dbReference>
<dbReference type="SUPFAM" id="SSF51905">
    <property type="entry name" value="FAD/NAD(P)-binding domain"/>
    <property type="match status" value="1"/>
</dbReference>
<dbReference type="HOGENOM" id="CLU_022730_3_1_1"/>
<name>A0A0C9XSA0_9AGAR</name>
<keyword evidence="3" id="KW-1185">Reference proteome</keyword>
<dbReference type="EMBL" id="KN838622">
    <property type="protein sequence ID" value="KIK00622.1"/>
    <property type="molecule type" value="Genomic_DNA"/>
</dbReference>
<dbReference type="GO" id="GO:0005737">
    <property type="term" value="C:cytoplasm"/>
    <property type="evidence" value="ECO:0007669"/>
    <property type="project" value="TreeGrafter"/>
</dbReference>
<organism evidence="2 3">
    <name type="scientific">Laccaria amethystina LaAM-08-1</name>
    <dbReference type="NCBI Taxonomy" id="1095629"/>
    <lineage>
        <taxon>Eukaryota</taxon>
        <taxon>Fungi</taxon>
        <taxon>Dikarya</taxon>
        <taxon>Basidiomycota</taxon>
        <taxon>Agaricomycotina</taxon>
        <taxon>Agaricomycetes</taxon>
        <taxon>Agaricomycetidae</taxon>
        <taxon>Agaricales</taxon>
        <taxon>Agaricineae</taxon>
        <taxon>Hydnangiaceae</taxon>
        <taxon>Laccaria</taxon>
    </lineage>
</organism>
<evidence type="ECO:0000313" key="2">
    <source>
        <dbReference type="EMBL" id="KIK00622.1"/>
    </source>
</evidence>
<dbReference type="InterPro" id="IPR036188">
    <property type="entry name" value="FAD/NAD-bd_sf"/>
</dbReference>
<feature type="domain" description="FAD dependent oxidoreductase" evidence="1">
    <location>
        <begin position="86"/>
        <end position="480"/>
    </location>
</feature>
<evidence type="ECO:0000313" key="3">
    <source>
        <dbReference type="Proteomes" id="UP000054477"/>
    </source>
</evidence>
<dbReference type="InterPro" id="IPR006076">
    <property type="entry name" value="FAD-dep_OxRdtase"/>
</dbReference>
<dbReference type="AlphaFoldDB" id="A0A0C9XSA0"/>
<dbReference type="Gene3D" id="3.30.9.10">
    <property type="entry name" value="D-Amino Acid Oxidase, subunit A, domain 2"/>
    <property type="match status" value="1"/>
</dbReference>
<evidence type="ECO:0000259" key="1">
    <source>
        <dbReference type="Pfam" id="PF01266"/>
    </source>
</evidence>
<gene>
    <name evidence="2" type="ORF">K443DRAFT_679092</name>
</gene>
<dbReference type="OrthoDB" id="429143at2759"/>
<sequence>MDSAQQRQDSNHDDVGKMMLGLHHLVPAILLPTGFFPPEQVVFETQHSNSTGLPVPNPTHSFWIDSPHANPLAKEGSSGPLTKDADVCIIGAGITGVSSAYHLAQKLGTGKTVVILEARDFCSGATGRNGGHLTPSVFSGFYNRQQKYGAEEAKKSYALENYVSSELVKIIKQEGWDEDLDLVEGGHITMFMTEEEEKRARRDWETARTAGLERVDEVKWLGREEMQAKHGTSYPGVFFPSHNLWPLKLVSKLFSLAKSQGLDSGIDIRLHTRTPVTSILHINNSTSSSARRWSLTTPRGQVNCSYIIHATNAYASFLLPQLRGEVVPTRGQVIAIRPNLGAQVGRSSWRGNGGFEYWFPRYAREEEERPLVILGGGRDSAAPPFEKDETDDSVVNVKVGKTLRGFLPPLFPGMYDPNRNVEWEWSGIMGYTKSSAPFVGSVTNGITSTRVEEYEGQYIAAGYAGHGMPCAYACAEVVASMITADLSGRGNEWTAPAWFPRHYWMGHSGSA</sequence>
<dbReference type="Gene3D" id="3.50.50.60">
    <property type="entry name" value="FAD/NAD(P)-binding domain"/>
    <property type="match status" value="1"/>
</dbReference>
<protein>
    <recommendedName>
        <fullName evidence="1">FAD dependent oxidoreductase domain-containing protein</fullName>
    </recommendedName>
</protein>
<proteinExistence type="predicted"/>
<accession>A0A0C9XSA0</accession>
<dbReference type="PANTHER" id="PTHR13847">
    <property type="entry name" value="SARCOSINE DEHYDROGENASE-RELATED"/>
    <property type="match status" value="1"/>
</dbReference>